<dbReference type="PROSITE" id="PS50835">
    <property type="entry name" value="IG_LIKE"/>
    <property type="match status" value="1"/>
</dbReference>
<evidence type="ECO:0000313" key="5">
    <source>
        <dbReference type="EMBL" id="KAJ8265934.1"/>
    </source>
</evidence>
<organism evidence="5 6">
    <name type="scientific">Conger conger</name>
    <name type="common">Conger eel</name>
    <name type="synonym">Muraena conger</name>
    <dbReference type="NCBI Taxonomy" id="82655"/>
    <lineage>
        <taxon>Eukaryota</taxon>
        <taxon>Metazoa</taxon>
        <taxon>Chordata</taxon>
        <taxon>Craniata</taxon>
        <taxon>Vertebrata</taxon>
        <taxon>Euteleostomi</taxon>
        <taxon>Actinopterygii</taxon>
        <taxon>Neopterygii</taxon>
        <taxon>Teleostei</taxon>
        <taxon>Anguilliformes</taxon>
        <taxon>Congridae</taxon>
        <taxon>Conger</taxon>
    </lineage>
</organism>
<gene>
    <name evidence="5" type="ORF">COCON_G00150330</name>
</gene>
<sequence>MSCVSMLLLLSGHIFLVFMESVVGGPLGPNITLSPRRELTQGENFNITCHIQHPGETVVLEFNDSSINGSSHHSQNDSITFMFQAGPSNSGKYSCVYQTTGPSGNYNISKSEVVIVNVKVESVLVLIVAALAGGAVFLLLLILLCVCLARKSKAHTEAAVLTYQSQPVDREDLDSEPDYMEPSEGSSSASYVNIETHDLREGCKDLDTQLEWNKAIYVDTGTPEEEESEDEEDYVNTETVWKCSAPAGDSDSEPDYENSACLSGTAK</sequence>
<feature type="compositionally biased region" description="Acidic residues" evidence="1">
    <location>
        <begin position="171"/>
        <end position="181"/>
    </location>
</feature>
<feature type="chain" id="PRO_5040265576" description="Ig-like domain-containing protein" evidence="3">
    <location>
        <begin position="25"/>
        <end position="267"/>
    </location>
</feature>
<dbReference type="AlphaFoldDB" id="A0A9Q1DDD8"/>
<feature type="region of interest" description="Disordered" evidence="1">
    <location>
        <begin position="219"/>
        <end position="238"/>
    </location>
</feature>
<feature type="compositionally biased region" description="Acidic residues" evidence="1">
    <location>
        <begin position="222"/>
        <end position="235"/>
    </location>
</feature>
<feature type="region of interest" description="Disordered" evidence="1">
    <location>
        <begin position="169"/>
        <end position="190"/>
    </location>
</feature>
<keyword evidence="2" id="KW-1133">Transmembrane helix</keyword>
<dbReference type="EMBL" id="JAFJMO010000010">
    <property type="protein sequence ID" value="KAJ8265934.1"/>
    <property type="molecule type" value="Genomic_DNA"/>
</dbReference>
<evidence type="ECO:0000256" key="3">
    <source>
        <dbReference type="SAM" id="SignalP"/>
    </source>
</evidence>
<name>A0A9Q1DDD8_CONCO</name>
<keyword evidence="3" id="KW-0732">Signal</keyword>
<keyword evidence="2" id="KW-0812">Transmembrane</keyword>
<protein>
    <recommendedName>
        <fullName evidence="4">Ig-like domain-containing protein</fullName>
    </recommendedName>
</protein>
<evidence type="ECO:0000256" key="2">
    <source>
        <dbReference type="SAM" id="Phobius"/>
    </source>
</evidence>
<feature type="region of interest" description="Disordered" evidence="1">
    <location>
        <begin position="243"/>
        <end position="267"/>
    </location>
</feature>
<dbReference type="OrthoDB" id="8856486at2759"/>
<dbReference type="InterPro" id="IPR036179">
    <property type="entry name" value="Ig-like_dom_sf"/>
</dbReference>
<evidence type="ECO:0000259" key="4">
    <source>
        <dbReference type="PROSITE" id="PS50835"/>
    </source>
</evidence>
<evidence type="ECO:0000256" key="1">
    <source>
        <dbReference type="SAM" id="MobiDB-lite"/>
    </source>
</evidence>
<feature type="signal peptide" evidence="3">
    <location>
        <begin position="1"/>
        <end position="24"/>
    </location>
</feature>
<dbReference type="InterPro" id="IPR013783">
    <property type="entry name" value="Ig-like_fold"/>
</dbReference>
<comment type="caution">
    <text evidence="5">The sequence shown here is derived from an EMBL/GenBank/DDBJ whole genome shotgun (WGS) entry which is preliminary data.</text>
</comment>
<keyword evidence="2" id="KW-0472">Membrane</keyword>
<dbReference type="Gene3D" id="2.60.40.10">
    <property type="entry name" value="Immunoglobulins"/>
    <property type="match status" value="1"/>
</dbReference>
<feature type="domain" description="Ig-like" evidence="4">
    <location>
        <begin position="29"/>
        <end position="109"/>
    </location>
</feature>
<reference evidence="5" key="1">
    <citation type="journal article" date="2023" name="Science">
        <title>Genome structures resolve the early diversification of teleost fishes.</title>
        <authorList>
            <person name="Parey E."/>
            <person name="Louis A."/>
            <person name="Montfort J."/>
            <person name="Bouchez O."/>
            <person name="Roques C."/>
            <person name="Iampietro C."/>
            <person name="Lluch J."/>
            <person name="Castinel A."/>
            <person name="Donnadieu C."/>
            <person name="Desvignes T."/>
            <person name="Floi Bucao C."/>
            <person name="Jouanno E."/>
            <person name="Wen M."/>
            <person name="Mejri S."/>
            <person name="Dirks R."/>
            <person name="Jansen H."/>
            <person name="Henkel C."/>
            <person name="Chen W.J."/>
            <person name="Zahm M."/>
            <person name="Cabau C."/>
            <person name="Klopp C."/>
            <person name="Thompson A.W."/>
            <person name="Robinson-Rechavi M."/>
            <person name="Braasch I."/>
            <person name="Lecointre G."/>
            <person name="Bobe J."/>
            <person name="Postlethwait J.H."/>
            <person name="Berthelot C."/>
            <person name="Roest Crollius H."/>
            <person name="Guiguen Y."/>
        </authorList>
    </citation>
    <scope>NUCLEOTIDE SEQUENCE</scope>
    <source>
        <tissue evidence="5">Blood</tissue>
    </source>
</reference>
<dbReference type="InterPro" id="IPR007110">
    <property type="entry name" value="Ig-like_dom"/>
</dbReference>
<proteinExistence type="predicted"/>
<dbReference type="Pfam" id="PF13895">
    <property type="entry name" value="Ig_2"/>
    <property type="match status" value="1"/>
</dbReference>
<accession>A0A9Q1DDD8</accession>
<dbReference type="SUPFAM" id="SSF48726">
    <property type="entry name" value="Immunoglobulin"/>
    <property type="match status" value="1"/>
</dbReference>
<keyword evidence="6" id="KW-1185">Reference proteome</keyword>
<feature type="transmembrane region" description="Helical" evidence="2">
    <location>
        <begin position="123"/>
        <end position="149"/>
    </location>
</feature>
<evidence type="ECO:0000313" key="6">
    <source>
        <dbReference type="Proteomes" id="UP001152803"/>
    </source>
</evidence>
<dbReference type="Proteomes" id="UP001152803">
    <property type="component" value="Unassembled WGS sequence"/>
</dbReference>